<gene>
    <name evidence="1" type="ORF">QYM36_002095</name>
</gene>
<keyword evidence="2" id="KW-1185">Reference proteome</keyword>
<dbReference type="Proteomes" id="UP001187531">
    <property type="component" value="Unassembled WGS sequence"/>
</dbReference>
<sequence>MHPWLEYSFQDDSVHSFCCRHFAGTSTLSGQRYGSRPIIDVGVTRWKDISSFLEQHTRSDRHKDSAASWTKFKAIKTVKMQPIASFLMTDRNKEIKENREHAEA</sequence>
<comment type="caution">
    <text evidence="1">The sequence shown here is derived from an EMBL/GenBank/DDBJ whole genome shotgun (WGS) entry which is preliminary data.</text>
</comment>
<organism evidence="1 2">
    <name type="scientific">Artemia franciscana</name>
    <name type="common">Brine shrimp</name>
    <name type="synonym">Artemia sanfranciscana</name>
    <dbReference type="NCBI Taxonomy" id="6661"/>
    <lineage>
        <taxon>Eukaryota</taxon>
        <taxon>Metazoa</taxon>
        <taxon>Ecdysozoa</taxon>
        <taxon>Arthropoda</taxon>
        <taxon>Crustacea</taxon>
        <taxon>Branchiopoda</taxon>
        <taxon>Anostraca</taxon>
        <taxon>Artemiidae</taxon>
        <taxon>Artemia</taxon>
    </lineage>
</organism>
<protein>
    <submittedName>
        <fullName evidence="1">Uncharacterized protein</fullName>
    </submittedName>
</protein>
<name>A0AA88I870_ARTSF</name>
<dbReference type="EMBL" id="JAVRJZ010000004">
    <property type="protein sequence ID" value="KAK2723635.1"/>
    <property type="molecule type" value="Genomic_DNA"/>
</dbReference>
<evidence type="ECO:0000313" key="1">
    <source>
        <dbReference type="EMBL" id="KAK2723635.1"/>
    </source>
</evidence>
<dbReference type="AlphaFoldDB" id="A0AA88I870"/>
<evidence type="ECO:0000313" key="2">
    <source>
        <dbReference type="Proteomes" id="UP001187531"/>
    </source>
</evidence>
<reference evidence="1" key="1">
    <citation type="submission" date="2023-07" db="EMBL/GenBank/DDBJ databases">
        <title>Chromosome-level genome assembly of Artemia franciscana.</title>
        <authorList>
            <person name="Jo E."/>
        </authorList>
    </citation>
    <scope>NUCLEOTIDE SEQUENCE</scope>
    <source>
        <tissue evidence="1">Whole body</tissue>
    </source>
</reference>
<proteinExistence type="predicted"/>
<accession>A0AA88I870</accession>